<evidence type="ECO:0000313" key="5">
    <source>
        <dbReference type="Proteomes" id="UP000178943"/>
    </source>
</evidence>
<accession>A0A1F5VXN1</accession>
<feature type="modified residue" description="4-aspartylphosphate" evidence="2">
    <location>
        <position position="55"/>
    </location>
</feature>
<gene>
    <name evidence="4" type="ORF">A2Y62_05445</name>
</gene>
<dbReference type="PANTHER" id="PTHR44591">
    <property type="entry name" value="STRESS RESPONSE REGULATOR PROTEIN 1"/>
    <property type="match status" value="1"/>
</dbReference>
<evidence type="ECO:0000256" key="1">
    <source>
        <dbReference type="ARBA" id="ARBA00022553"/>
    </source>
</evidence>
<protein>
    <submittedName>
        <fullName evidence="4">Two-component system response regulator</fullName>
    </submittedName>
</protein>
<dbReference type="AlphaFoldDB" id="A0A1F5VXN1"/>
<feature type="domain" description="Response regulatory" evidence="3">
    <location>
        <begin position="5"/>
        <end position="122"/>
    </location>
</feature>
<dbReference type="PROSITE" id="PS50110">
    <property type="entry name" value="RESPONSE_REGULATORY"/>
    <property type="match status" value="1"/>
</dbReference>
<dbReference type="Proteomes" id="UP000178943">
    <property type="component" value="Unassembled WGS sequence"/>
</dbReference>
<sequence>MEQLTFLIVEDSPTMRQLLSFSLKRFKGCKIIEAIDGVDALKKIASARVDMILADINMPVMDGLKLITIIRQNPKMKDLPIIIITTEGAEEDRQRGLKLGANAYITKPVQANHLLKTITDLLNNRPIKE</sequence>
<evidence type="ECO:0000259" key="3">
    <source>
        <dbReference type="PROSITE" id="PS50110"/>
    </source>
</evidence>
<name>A0A1F5VXN1_9BACT</name>
<proteinExistence type="predicted"/>
<dbReference type="InterPro" id="IPR050595">
    <property type="entry name" value="Bact_response_regulator"/>
</dbReference>
<dbReference type="Pfam" id="PF00072">
    <property type="entry name" value="Response_reg"/>
    <property type="match status" value="1"/>
</dbReference>
<dbReference type="GO" id="GO:0000160">
    <property type="term" value="P:phosphorelay signal transduction system"/>
    <property type="evidence" value="ECO:0007669"/>
    <property type="project" value="InterPro"/>
</dbReference>
<dbReference type="SMART" id="SM00448">
    <property type="entry name" value="REC"/>
    <property type="match status" value="1"/>
</dbReference>
<comment type="caution">
    <text evidence="4">The sequence shown here is derived from an EMBL/GenBank/DDBJ whole genome shotgun (WGS) entry which is preliminary data.</text>
</comment>
<keyword evidence="1 2" id="KW-0597">Phosphoprotein</keyword>
<dbReference type="EMBL" id="MFGW01000010">
    <property type="protein sequence ID" value="OGF68202.1"/>
    <property type="molecule type" value="Genomic_DNA"/>
</dbReference>
<dbReference type="InterPro" id="IPR011006">
    <property type="entry name" value="CheY-like_superfamily"/>
</dbReference>
<evidence type="ECO:0000256" key="2">
    <source>
        <dbReference type="PROSITE-ProRule" id="PRU00169"/>
    </source>
</evidence>
<dbReference type="SUPFAM" id="SSF52172">
    <property type="entry name" value="CheY-like"/>
    <property type="match status" value="1"/>
</dbReference>
<dbReference type="InterPro" id="IPR001789">
    <property type="entry name" value="Sig_transdc_resp-reg_receiver"/>
</dbReference>
<dbReference type="Gene3D" id="3.40.50.2300">
    <property type="match status" value="1"/>
</dbReference>
<dbReference type="STRING" id="1817863.A2Y62_05445"/>
<organism evidence="4 5">
    <name type="scientific">Candidatus Fischerbacteria bacterium RBG_13_37_8</name>
    <dbReference type="NCBI Taxonomy" id="1817863"/>
    <lineage>
        <taxon>Bacteria</taxon>
        <taxon>Candidatus Fischeribacteriota</taxon>
    </lineage>
</organism>
<dbReference type="PANTHER" id="PTHR44591:SF25">
    <property type="entry name" value="CHEMOTAXIS TWO-COMPONENT RESPONSE REGULATOR"/>
    <property type="match status" value="1"/>
</dbReference>
<reference evidence="4 5" key="1">
    <citation type="journal article" date="2016" name="Nat. Commun.">
        <title>Thousands of microbial genomes shed light on interconnected biogeochemical processes in an aquifer system.</title>
        <authorList>
            <person name="Anantharaman K."/>
            <person name="Brown C.T."/>
            <person name="Hug L.A."/>
            <person name="Sharon I."/>
            <person name="Castelle C.J."/>
            <person name="Probst A.J."/>
            <person name="Thomas B.C."/>
            <person name="Singh A."/>
            <person name="Wilkins M.J."/>
            <person name="Karaoz U."/>
            <person name="Brodie E.L."/>
            <person name="Williams K.H."/>
            <person name="Hubbard S.S."/>
            <person name="Banfield J.F."/>
        </authorList>
    </citation>
    <scope>NUCLEOTIDE SEQUENCE [LARGE SCALE GENOMIC DNA]</scope>
</reference>
<evidence type="ECO:0000313" key="4">
    <source>
        <dbReference type="EMBL" id="OGF68202.1"/>
    </source>
</evidence>